<dbReference type="EMBL" id="FOHN01000021">
    <property type="protein sequence ID" value="SET44192.1"/>
    <property type="molecule type" value="Genomic_DNA"/>
</dbReference>
<organism evidence="2 3">
    <name type="scientific">[Clostridium] polysaccharolyticum</name>
    <dbReference type="NCBI Taxonomy" id="29364"/>
    <lineage>
        <taxon>Bacteria</taxon>
        <taxon>Bacillati</taxon>
        <taxon>Bacillota</taxon>
        <taxon>Clostridia</taxon>
        <taxon>Lachnospirales</taxon>
        <taxon>Lachnospiraceae</taxon>
    </lineage>
</organism>
<dbReference type="AlphaFoldDB" id="A0A1I0EHU4"/>
<evidence type="ECO:0000313" key="3">
    <source>
        <dbReference type="Proteomes" id="UP000199800"/>
    </source>
</evidence>
<keyword evidence="3" id="KW-1185">Reference proteome</keyword>
<keyword evidence="1" id="KW-0812">Transmembrane</keyword>
<sequence length="198" mass="23385">MFWFIIIIILLIVIFGVISYLFTELCQKINSFISYLKHFAQKTDTVIIVAIITGGVSIIGVVISSIVSKIFEYKFNVKKFLYEKREAPYQQYINMVFKILEQVQNQNDFNQEESQKLISDFSKELILWGSNDVIRKWLNYRKIAFDNQPSDNFAILYAMEEIIFAIRKDFGHQKYFFGKLKKNDILSIFINDINKQTK</sequence>
<keyword evidence="1" id="KW-0472">Membrane</keyword>
<dbReference type="RefSeq" id="WP_092478489.1">
    <property type="nucleotide sequence ID" value="NZ_FOHN01000021.1"/>
</dbReference>
<proteinExistence type="predicted"/>
<gene>
    <name evidence="2" type="ORF">SAMN04487772_1212</name>
</gene>
<feature type="transmembrane region" description="Helical" evidence="1">
    <location>
        <begin position="46"/>
        <end position="67"/>
    </location>
</feature>
<feature type="transmembrane region" description="Helical" evidence="1">
    <location>
        <begin position="6"/>
        <end position="25"/>
    </location>
</feature>
<evidence type="ECO:0000313" key="2">
    <source>
        <dbReference type="EMBL" id="SET44192.1"/>
    </source>
</evidence>
<keyword evidence="1" id="KW-1133">Transmembrane helix</keyword>
<dbReference type="OrthoDB" id="4201760at2"/>
<protein>
    <submittedName>
        <fullName evidence="2">Uncharacterized protein</fullName>
    </submittedName>
</protein>
<name>A0A1I0EHU4_9FIRM</name>
<evidence type="ECO:0000256" key="1">
    <source>
        <dbReference type="SAM" id="Phobius"/>
    </source>
</evidence>
<accession>A0A1I0EHU4</accession>
<reference evidence="2 3" key="1">
    <citation type="submission" date="2016-10" db="EMBL/GenBank/DDBJ databases">
        <authorList>
            <person name="de Groot N.N."/>
        </authorList>
    </citation>
    <scope>NUCLEOTIDE SEQUENCE [LARGE SCALE GENOMIC DNA]</scope>
    <source>
        <strain evidence="2 3">DSM 1801</strain>
    </source>
</reference>
<dbReference type="Proteomes" id="UP000199800">
    <property type="component" value="Unassembled WGS sequence"/>
</dbReference>